<evidence type="ECO:0000256" key="6">
    <source>
        <dbReference type="PIRNR" id="PIRNR002854"/>
    </source>
</evidence>
<dbReference type="RefSeq" id="WP_187596235.1">
    <property type="nucleotide sequence ID" value="NZ_CP060714.1"/>
</dbReference>
<dbReference type="PANTHER" id="PTHR30429">
    <property type="entry name" value="D-METHIONINE-BINDING LIPOPROTEIN METQ"/>
    <property type="match status" value="1"/>
</dbReference>
<proteinExistence type="inferred from homology"/>
<dbReference type="SUPFAM" id="SSF53850">
    <property type="entry name" value="Periplasmic binding protein-like II"/>
    <property type="match status" value="1"/>
</dbReference>
<evidence type="ECO:0000313" key="9">
    <source>
        <dbReference type="Proteomes" id="UP000515811"/>
    </source>
</evidence>
<evidence type="ECO:0000256" key="3">
    <source>
        <dbReference type="ARBA" id="ARBA00023136"/>
    </source>
</evidence>
<sequence length="280" mass="30121">MSLLHTTRRSLLSAAACVAAISAASFGLTAAAQAQDAGKKQIIIGGTAGSNIDQLQAGIVPLLQKKGYKVKLVEFNDYVQPNLALADGSLDANFFQHEVYFNQFKGDRKLDLVALTQGPIAPMGLYSKSRKSFAEAKAGDRIAIPNDASNLARALLLVQQAGLIKLKSNVNPLRVSELDIAENPQKLKFVPLDAAQLPRSLDDVQFAIINGNFAISSGLKLQDAVVLEKTPDHYLNIVAVKTKDKDSQWAKDLAAAFHSADFKTVVDAKFAGYAKPVFLQ</sequence>
<feature type="chain" id="PRO_5028849783" description="Lipoprotein" evidence="7">
    <location>
        <begin position="35"/>
        <end position="280"/>
    </location>
</feature>
<organism evidence="8 9">
    <name type="scientific">Diaphorobacter ruginosibacter</name>
    <dbReference type="NCBI Taxonomy" id="1715720"/>
    <lineage>
        <taxon>Bacteria</taxon>
        <taxon>Pseudomonadati</taxon>
        <taxon>Pseudomonadota</taxon>
        <taxon>Betaproteobacteria</taxon>
        <taxon>Burkholderiales</taxon>
        <taxon>Comamonadaceae</taxon>
        <taxon>Diaphorobacter</taxon>
    </lineage>
</organism>
<gene>
    <name evidence="8" type="ORF">H9K76_15355</name>
</gene>
<keyword evidence="5 6" id="KW-0449">Lipoprotein</keyword>
<evidence type="ECO:0000256" key="5">
    <source>
        <dbReference type="ARBA" id="ARBA00023288"/>
    </source>
</evidence>
<feature type="signal peptide" evidence="7">
    <location>
        <begin position="1"/>
        <end position="34"/>
    </location>
</feature>
<dbReference type="InterPro" id="IPR004872">
    <property type="entry name" value="Lipoprotein_NlpA"/>
</dbReference>
<accession>A0A7G9RK38</accession>
<dbReference type="PROSITE" id="PS51318">
    <property type="entry name" value="TAT"/>
    <property type="match status" value="1"/>
</dbReference>
<protein>
    <recommendedName>
        <fullName evidence="6">Lipoprotein</fullName>
    </recommendedName>
</protein>
<dbReference type="PIRSF" id="PIRSF002854">
    <property type="entry name" value="MetQ"/>
    <property type="match status" value="1"/>
</dbReference>
<keyword evidence="3" id="KW-0472">Membrane</keyword>
<evidence type="ECO:0000256" key="7">
    <source>
        <dbReference type="SAM" id="SignalP"/>
    </source>
</evidence>
<dbReference type="KEGG" id="drg:H9K76_15355"/>
<evidence type="ECO:0000256" key="1">
    <source>
        <dbReference type="ARBA" id="ARBA00004635"/>
    </source>
</evidence>
<keyword evidence="2 7" id="KW-0732">Signal</keyword>
<dbReference type="AlphaFoldDB" id="A0A7G9RK38"/>
<dbReference type="InterPro" id="IPR006311">
    <property type="entry name" value="TAT_signal"/>
</dbReference>
<dbReference type="GO" id="GO:0016020">
    <property type="term" value="C:membrane"/>
    <property type="evidence" value="ECO:0007669"/>
    <property type="project" value="UniProtKB-SubCell"/>
</dbReference>
<evidence type="ECO:0000256" key="2">
    <source>
        <dbReference type="ARBA" id="ARBA00022729"/>
    </source>
</evidence>
<evidence type="ECO:0000256" key="4">
    <source>
        <dbReference type="ARBA" id="ARBA00023139"/>
    </source>
</evidence>
<comment type="similarity">
    <text evidence="6">Belongs to the nlpA lipoprotein family.</text>
</comment>
<keyword evidence="4" id="KW-0564">Palmitate</keyword>
<dbReference type="Proteomes" id="UP000515811">
    <property type="component" value="Chromosome"/>
</dbReference>
<evidence type="ECO:0000313" key="8">
    <source>
        <dbReference type="EMBL" id="QNN55963.1"/>
    </source>
</evidence>
<dbReference type="PANTHER" id="PTHR30429:SF0">
    <property type="entry name" value="METHIONINE-BINDING LIPOPROTEIN METQ"/>
    <property type="match status" value="1"/>
</dbReference>
<keyword evidence="9" id="KW-1185">Reference proteome</keyword>
<comment type="subcellular location">
    <subcellularLocation>
        <location evidence="1">Membrane</location>
        <topology evidence="1">Lipid-anchor</topology>
    </subcellularLocation>
</comment>
<name>A0A7G9RK38_9BURK</name>
<reference evidence="8 9" key="1">
    <citation type="submission" date="2020-08" db="EMBL/GenBank/DDBJ databases">
        <title>Genome sequence of Diaphorobacter ruginosibacter DSM 27467T.</title>
        <authorList>
            <person name="Hyun D.-W."/>
            <person name="Bae J.-W."/>
        </authorList>
    </citation>
    <scope>NUCLEOTIDE SEQUENCE [LARGE SCALE GENOMIC DNA]</scope>
    <source>
        <strain evidence="8 9">DSM 27467</strain>
    </source>
</reference>
<dbReference type="Gene3D" id="3.40.190.10">
    <property type="entry name" value="Periplasmic binding protein-like II"/>
    <property type="match status" value="2"/>
</dbReference>
<dbReference type="Pfam" id="PF03180">
    <property type="entry name" value="Lipoprotein_9"/>
    <property type="match status" value="1"/>
</dbReference>
<dbReference type="EMBL" id="CP060714">
    <property type="protein sequence ID" value="QNN55963.1"/>
    <property type="molecule type" value="Genomic_DNA"/>
</dbReference>